<protein>
    <recommendedName>
        <fullName evidence="9">Methyl-accepting chemotaxis protein</fullName>
    </recommendedName>
</protein>
<accession>A0ABQ4T544</accession>
<name>A0ABQ4T544_METOR</name>
<feature type="domain" description="HAMP" evidence="6">
    <location>
        <begin position="212"/>
        <end position="265"/>
    </location>
</feature>
<sequence>MPRYSDLPIFVKVSGALAVLALVSLLTSGLSWSNLNRIEATAEATAHSHAVMADAQRLVEAMVNQETGVRGYLIAGEDAFLAPYRGGRETFETTFAHLQGLIADNPGQQKRLTALGEAASRWRKDVAEREIALMRDPETREQGRAIEASGAGKSAMDALRAQAAEIVSIEKGLLDERAAAAAAAGNAFRLVCIGGLLAMIVASLATLALLHAGVVKPIRAMTGSMGRLAQGDATVAVPGLGRRDEVGGMAGAVQVFKDNLIRTRALEAETAEARLAAEEQRKTGMRQMADAFERAVGGIVETVAAAATEMRATAEGMTTLATRSVGETNAVAGAAQEASNHVGAVAAAAEELGVSVQEIARRVGDSAEMAQGAVNEASATAGLVQELSEAAARIGDVVGMISQIASQTNLLALNATIEAARAGEAGRGFAVVAAEVKELASQTARATDEISGQIARIQGSTQQAVAAIQGIGGRIREINEVASSIAAAVEEQGTATQEIVRSVAEAAQGTGAVTGRIAGVAEAAEETGNAASQVLTSAGELSQQSEHLGSEVARFLATVRAA</sequence>
<dbReference type="PROSITE" id="PS50885">
    <property type="entry name" value="HAMP"/>
    <property type="match status" value="1"/>
</dbReference>
<dbReference type="InterPro" id="IPR004090">
    <property type="entry name" value="Chemotax_Me-accpt_rcpt"/>
</dbReference>
<evidence type="ECO:0000259" key="6">
    <source>
        <dbReference type="PROSITE" id="PS50885"/>
    </source>
</evidence>
<dbReference type="Pfam" id="PF05227">
    <property type="entry name" value="CHASE3"/>
    <property type="match status" value="1"/>
</dbReference>
<dbReference type="RefSeq" id="WP_238310648.1">
    <property type="nucleotide sequence ID" value="NZ_BPQV01000004.1"/>
</dbReference>
<evidence type="ECO:0000256" key="1">
    <source>
        <dbReference type="ARBA" id="ARBA00023224"/>
    </source>
</evidence>
<dbReference type="InterPro" id="IPR007891">
    <property type="entry name" value="CHASE3"/>
</dbReference>
<proteinExistence type="inferred from homology"/>
<dbReference type="Pfam" id="PF00015">
    <property type="entry name" value="MCPsignal"/>
    <property type="match status" value="1"/>
</dbReference>
<dbReference type="InterPro" id="IPR003660">
    <property type="entry name" value="HAMP_dom"/>
</dbReference>
<comment type="caution">
    <text evidence="7">The sequence shown here is derived from an EMBL/GenBank/DDBJ whole genome shotgun (WGS) entry which is preliminary data.</text>
</comment>
<dbReference type="Gene3D" id="1.10.8.500">
    <property type="entry name" value="HAMP domain in histidine kinase"/>
    <property type="match status" value="1"/>
</dbReference>
<reference evidence="7" key="2">
    <citation type="submission" date="2021-08" db="EMBL/GenBank/DDBJ databases">
        <authorList>
            <person name="Tani A."/>
            <person name="Ola A."/>
            <person name="Ogura Y."/>
            <person name="Katsura K."/>
            <person name="Hayashi T."/>
        </authorList>
    </citation>
    <scope>NUCLEOTIDE SEQUENCE</scope>
    <source>
        <strain evidence="7">NBRC 15689</strain>
    </source>
</reference>
<dbReference type="PANTHER" id="PTHR32089">
    <property type="entry name" value="METHYL-ACCEPTING CHEMOTAXIS PROTEIN MCPB"/>
    <property type="match status" value="1"/>
</dbReference>
<gene>
    <name evidence="7" type="ORF">LKMONMHP_1627</name>
</gene>
<dbReference type="Gene3D" id="1.10.287.950">
    <property type="entry name" value="Methyl-accepting chemotaxis protein"/>
    <property type="match status" value="1"/>
</dbReference>
<dbReference type="SMART" id="SM00304">
    <property type="entry name" value="HAMP"/>
    <property type="match status" value="1"/>
</dbReference>
<evidence type="ECO:0000313" key="8">
    <source>
        <dbReference type="Proteomes" id="UP001055156"/>
    </source>
</evidence>
<keyword evidence="4" id="KW-1133">Transmembrane helix</keyword>
<reference evidence="7" key="1">
    <citation type="journal article" date="2021" name="Front. Microbiol.">
        <title>Comprehensive Comparative Genomics and Phenotyping of Methylobacterium Species.</title>
        <authorList>
            <person name="Alessa O."/>
            <person name="Ogura Y."/>
            <person name="Fujitani Y."/>
            <person name="Takami H."/>
            <person name="Hayashi T."/>
            <person name="Sahin N."/>
            <person name="Tani A."/>
        </authorList>
    </citation>
    <scope>NUCLEOTIDE SEQUENCE</scope>
    <source>
        <strain evidence="7">NBRC 15689</strain>
    </source>
</reference>
<dbReference type="InterPro" id="IPR004089">
    <property type="entry name" value="MCPsignal_dom"/>
</dbReference>
<dbReference type="Proteomes" id="UP001055156">
    <property type="component" value="Unassembled WGS sequence"/>
</dbReference>
<keyword evidence="4" id="KW-0812">Transmembrane</keyword>
<comment type="similarity">
    <text evidence="2">Belongs to the methyl-accepting chemotaxis (MCP) protein family.</text>
</comment>
<dbReference type="SUPFAM" id="SSF58104">
    <property type="entry name" value="Methyl-accepting chemotaxis protein (MCP) signaling domain"/>
    <property type="match status" value="1"/>
</dbReference>
<evidence type="ECO:0000313" key="7">
    <source>
        <dbReference type="EMBL" id="GJE26776.1"/>
    </source>
</evidence>
<dbReference type="Pfam" id="PF00672">
    <property type="entry name" value="HAMP"/>
    <property type="match status" value="1"/>
</dbReference>
<evidence type="ECO:0000256" key="4">
    <source>
        <dbReference type="SAM" id="Phobius"/>
    </source>
</evidence>
<evidence type="ECO:0000259" key="5">
    <source>
        <dbReference type="PROSITE" id="PS50111"/>
    </source>
</evidence>
<dbReference type="CDD" id="cd06225">
    <property type="entry name" value="HAMP"/>
    <property type="match status" value="1"/>
</dbReference>
<dbReference type="PRINTS" id="PR00260">
    <property type="entry name" value="CHEMTRNSDUCR"/>
</dbReference>
<organism evidence="7 8">
    <name type="scientific">Methylobacterium organophilum</name>
    <dbReference type="NCBI Taxonomy" id="410"/>
    <lineage>
        <taxon>Bacteria</taxon>
        <taxon>Pseudomonadati</taxon>
        <taxon>Pseudomonadota</taxon>
        <taxon>Alphaproteobacteria</taxon>
        <taxon>Hyphomicrobiales</taxon>
        <taxon>Methylobacteriaceae</taxon>
        <taxon>Methylobacterium</taxon>
    </lineage>
</organism>
<keyword evidence="4" id="KW-0472">Membrane</keyword>
<dbReference type="PROSITE" id="PS50111">
    <property type="entry name" value="CHEMOTAXIS_TRANSDUC_2"/>
    <property type="match status" value="1"/>
</dbReference>
<evidence type="ECO:0000256" key="3">
    <source>
        <dbReference type="PROSITE-ProRule" id="PRU00284"/>
    </source>
</evidence>
<evidence type="ECO:0008006" key="9">
    <source>
        <dbReference type="Google" id="ProtNLM"/>
    </source>
</evidence>
<dbReference type="SMART" id="SM00283">
    <property type="entry name" value="MA"/>
    <property type="match status" value="1"/>
</dbReference>
<dbReference type="EMBL" id="BPQV01000004">
    <property type="protein sequence ID" value="GJE26776.1"/>
    <property type="molecule type" value="Genomic_DNA"/>
</dbReference>
<feature type="domain" description="Methyl-accepting transducer" evidence="5">
    <location>
        <begin position="299"/>
        <end position="542"/>
    </location>
</feature>
<evidence type="ECO:0000256" key="2">
    <source>
        <dbReference type="ARBA" id="ARBA00029447"/>
    </source>
</evidence>
<feature type="transmembrane region" description="Helical" evidence="4">
    <location>
        <begin position="193"/>
        <end position="215"/>
    </location>
</feature>
<dbReference type="PANTHER" id="PTHR32089:SF112">
    <property type="entry name" value="LYSOZYME-LIKE PROTEIN-RELATED"/>
    <property type="match status" value="1"/>
</dbReference>
<keyword evidence="8" id="KW-1185">Reference proteome</keyword>
<dbReference type="CDD" id="cd19410">
    <property type="entry name" value="HK9-like_sensor"/>
    <property type="match status" value="1"/>
</dbReference>
<keyword evidence="1 3" id="KW-0807">Transducer</keyword>